<evidence type="ECO:0000313" key="8">
    <source>
        <dbReference type="Proteomes" id="UP001197093"/>
    </source>
</evidence>
<dbReference type="Gene3D" id="2.60.120.260">
    <property type="entry name" value="Galactose-binding domain-like"/>
    <property type="match status" value="1"/>
</dbReference>
<dbReference type="EMBL" id="JAHCVI010000003">
    <property type="protein sequence ID" value="KAG7287149.1"/>
    <property type="molecule type" value="Genomic_DNA"/>
</dbReference>
<comment type="subcellular location">
    <subcellularLocation>
        <location evidence="1">Membrane</location>
    </subcellularLocation>
</comment>
<feature type="compositionally biased region" description="Low complexity" evidence="5">
    <location>
        <begin position="8"/>
        <end position="26"/>
    </location>
</feature>
<feature type="compositionally biased region" description="Basic and acidic residues" evidence="5">
    <location>
        <begin position="332"/>
        <end position="349"/>
    </location>
</feature>
<protein>
    <recommendedName>
        <fullName evidence="6">SUN domain-containing protein</fullName>
    </recommendedName>
</protein>
<evidence type="ECO:0000259" key="6">
    <source>
        <dbReference type="PROSITE" id="PS51469"/>
    </source>
</evidence>
<organism evidence="7 8">
    <name type="scientific">Staphylotrichum longicolle</name>
    <dbReference type="NCBI Taxonomy" id="669026"/>
    <lineage>
        <taxon>Eukaryota</taxon>
        <taxon>Fungi</taxon>
        <taxon>Dikarya</taxon>
        <taxon>Ascomycota</taxon>
        <taxon>Pezizomycotina</taxon>
        <taxon>Sordariomycetes</taxon>
        <taxon>Sordariomycetidae</taxon>
        <taxon>Sordariales</taxon>
        <taxon>Chaetomiaceae</taxon>
        <taxon>Staphylotrichum</taxon>
    </lineage>
</organism>
<feature type="compositionally biased region" description="Pro residues" evidence="5">
    <location>
        <begin position="224"/>
        <end position="236"/>
    </location>
</feature>
<proteinExistence type="predicted"/>
<feature type="compositionally biased region" description="Polar residues" evidence="5">
    <location>
        <begin position="38"/>
        <end position="51"/>
    </location>
</feature>
<feature type="compositionally biased region" description="Acidic residues" evidence="5">
    <location>
        <begin position="109"/>
        <end position="133"/>
    </location>
</feature>
<keyword evidence="3" id="KW-1133">Transmembrane helix</keyword>
<dbReference type="Proteomes" id="UP001197093">
    <property type="component" value="Unassembled WGS sequence"/>
</dbReference>
<gene>
    <name evidence="7" type="ORF">NEMBOFW57_006654</name>
</gene>
<evidence type="ECO:0000256" key="2">
    <source>
        <dbReference type="ARBA" id="ARBA00022692"/>
    </source>
</evidence>
<evidence type="ECO:0000256" key="3">
    <source>
        <dbReference type="ARBA" id="ARBA00022989"/>
    </source>
</evidence>
<feature type="compositionally biased region" description="Low complexity" evidence="5">
    <location>
        <begin position="304"/>
        <end position="317"/>
    </location>
</feature>
<sequence>MAPRRAVRATASPSPAPQSRASTPARGEIARTAVPAKYSTSYGSPITQLPDRSNVGGGGNVTRAAAEIFTAVQRDNVAAEARRRDNHRTRAGLRGTSASPAPAVQPPIEVEEPESDDQGTGEDEGSEYEDQAEPETNHRATRKSPQKAVRKRARDDEEAEARAEKERKERDARLKRERSAEARKRRSKKLAEAQAAANKKAEEERAAEQAAEQAAREEAAKAAMPPPPQPSVPRPVPDITVTPPSARGALSPDLNDGRPSSVRSFIEEVNIFRETGVQTPVSASPKNEAANPESPRSDTDEEVPQQTSPPQSSTGSTFVSRLRNRLKPLPRSVRDSGDRVESPPRWDTDAPRPLWSSVKHALSPWSILKTLLCAFVMLHFARFVQTVARPDLFDSPGFPNWYGWQDWTNNVGQFFPSPLLHPLGVLTDDQYDDLQEYLERRTTTIESVVDSLKSTMPKVVSVRKDKEGRILVADEFWDALKDRILKDSRILSLDGNARISEAHWKAIEQRLKTAGLLDKRLTPGDVEQILDKSGPASWENWLRKNKQKVTDILGQGKAPASRGSDETLISREDFIRELNDRVAKSKEEIASEVDTFQGKLHDLVADVKKIASAGGMSKADTTALVAQVVDREITRRLSRIGANHGAAGIDAMFRHRVNHFSPGNAAHADISLSSPTYQLEPARVGSKEWLKKTKEHPQFLRDKSQALTPWTDAGHCWCAGTLGEHNRTLPAVLAVRLPHFVIPQHIVLEHVDPAATTDPRAMPRDVEVWALFDEHARRERVLDWAAAQFPQDNSANANANSANIANNSGEGWVKIGQFTYEYRPQDEGVYVHALSRDLAERLKAATDFVMVRAVTNYGARDHTCFYRVRMYGELVEDLEAERESRYW</sequence>
<feature type="domain" description="SUN" evidence="6">
    <location>
        <begin position="665"/>
        <end position="875"/>
    </location>
</feature>
<dbReference type="GO" id="GO:0034993">
    <property type="term" value="C:meiotic nuclear membrane microtubule tethering complex"/>
    <property type="evidence" value="ECO:0007669"/>
    <property type="project" value="TreeGrafter"/>
</dbReference>
<dbReference type="PANTHER" id="PTHR12911">
    <property type="entry name" value="SAD1/UNC-84-LIKE PROTEIN-RELATED"/>
    <property type="match status" value="1"/>
</dbReference>
<keyword evidence="2" id="KW-0812">Transmembrane</keyword>
<evidence type="ECO:0000313" key="7">
    <source>
        <dbReference type="EMBL" id="KAG7287149.1"/>
    </source>
</evidence>
<reference evidence="7" key="1">
    <citation type="submission" date="2023-02" db="EMBL/GenBank/DDBJ databases">
        <authorList>
            <person name="Palmer J.M."/>
        </authorList>
    </citation>
    <scope>NUCLEOTIDE SEQUENCE</scope>
    <source>
        <strain evidence="7">FW57</strain>
    </source>
</reference>
<dbReference type="InterPro" id="IPR045119">
    <property type="entry name" value="SUN1-5"/>
</dbReference>
<dbReference type="GO" id="GO:0043495">
    <property type="term" value="F:protein-membrane adaptor activity"/>
    <property type="evidence" value="ECO:0007669"/>
    <property type="project" value="TreeGrafter"/>
</dbReference>
<dbReference type="InterPro" id="IPR012919">
    <property type="entry name" value="SUN_dom"/>
</dbReference>
<comment type="caution">
    <text evidence="7">The sequence shown here is derived from an EMBL/GenBank/DDBJ whole genome shotgun (WGS) entry which is preliminary data.</text>
</comment>
<keyword evidence="8" id="KW-1185">Reference proteome</keyword>
<dbReference type="PROSITE" id="PS51469">
    <property type="entry name" value="SUN"/>
    <property type="match status" value="1"/>
</dbReference>
<feature type="region of interest" description="Disordered" evidence="5">
    <location>
        <begin position="1"/>
        <end position="58"/>
    </location>
</feature>
<evidence type="ECO:0000256" key="5">
    <source>
        <dbReference type="SAM" id="MobiDB-lite"/>
    </source>
</evidence>
<feature type="compositionally biased region" description="Basic and acidic residues" evidence="5">
    <location>
        <begin position="160"/>
        <end position="182"/>
    </location>
</feature>
<evidence type="ECO:0000256" key="1">
    <source>
        <dbReference type="ARBA" id="ARBA00004370"/>
    </source>
</evidence>
<feature type="compositionally biased region" description="Polar residues" evidence="5">
    <location>
        <begin position="276"/>
        <end position="285"/>
    </location>
</feature>
<dbReference type="AlphaFoldDB" id="A0AAD4HUN0"/>
<accession>A0AAD4HUN0</accession>
<feature type="region of interest" description="Disordered" evidence="5">
    <location>
        <begin position="276"/>
        <end position="349"/>
    </location>
</feature>
<evidence type="ECO:0000256" key="4">
    <source>
        <dbReference type="ARBA" id="ARBA00023136"/>
    </source>
</evidence>
<name>A0AAD4HUN0_9PEZI</name>
<feature type="region of interest" description="Disordered" evidence="5">
    <location>
        <begin position="71"/>
        <end position="262"/>
    </location>
</feature>
<feature type="compositionally biased region" description="Basic residues" evidence="5">
    <location>
        <begin position="139"/>
        <end position="152"/>
    </location>
</feature>
<keyword evidence="4" id="KW-0472">Membrane</keyword>
<dbReference type="PANTHER" id="PTHR12911:SF8">
    <property type="entry name" value="KLAROID PROTEIN-RELATED"/>
    <property type="match status" value="1"/>
</dbReference>